<evidence type="ECO:0000313" key="8">
    <source>
        <dbReference type="EMBL" id="GBG59587.1"/>
    </source>
</evidence>
<dbReference type="GO" id="GO:0097237">
    <property type="term" value="P:cellular response to toxic substance"/>
    <property type="evidence" value="ECO:0007669"/>
    <property type="project" value="UniProtKB-ARBA"/>
</dbReference>
<evidence type="ECO:0000313" key="9">
    <source>
        <dbReference type="Proteomes" id="UP000265515"/>
    </source>
</evidence>
<accession>A0A388JP84</accession>
<protein>
    <recommendedName>
        <fullName evidence="7">FAD/NAD(P)-binding domain-containing protein</fullName>
    </recommendedName>
</protein>
<sequence>MSLKMRLEGGGCIGEAEWHHRELVVAEARSEGGLRSILCGNVDQVVTATKIDLREEAVACQTVKQLIRAGHGITVLNHVTVKAAVVDTEAESSVRFVSKEDKCTPRGVTGFNETQSKELLKLTLEFRRLWNRESVRCLMVNTIVRHELDKMLNTAHRGNPANEFLSRPFGLCATEPVRPGSAKDKVVPNLQHIEVCGGMVAPRRLGTIRWLDGEGEVEVGDRLIEEALRLVISEGNGDRRARPRADLRVENVVIIGSGPAGYTAAIYAARANLKPLVFEGYQAGGVPGGQLMTTTEVENFPGFPEGISGPDLMDRMRRQAQRWGAELFTEDVEFVDVRDRPFVIGNSERVVKAHSIIIATGATARRLNLPREEEFWSKGISACAICDGASPIFKGQELAVVGGGDSATEEAIYLTKYARHVHLLVRKDKLRASKAMQDSLTWHRSDERTWQLCAADVAIVNSLLTVLLANIADVAYSVDVLRWPDWCYVPD</sequence>
<proteinExistence type="inferred from homology"/>
<dbReference type="InterPro" id="IPR050097">
    <property type="entry name" value="Ferredoxin-NADP_redctase_2"/>
</dbReference>
<dbReference type="PRINTS" id="PR00368">
    <property type="entry name" value="FADPNR"/>
</dbReference>
<dbReference type="PRINTS" id="PR00469">
    <property type="entry name" value="PNDRDTASEII"/>
</dbReference>
<evidence type="ECO:0000256" key="1">
    <source>
        <dbReference type="ARBA" id="ARBA00009333"/>
    </source>
</evidence>
<dbReference type="STRING" id="69332.A0A388JP84"/>
<name>A0A388JP84_CHABU</name>
<dbReference type="AlphaFoldDB" id="A0A388JP84"/>
<keyword evidence="4" id="KW-0560">Oxidoreductase</keyword>
<dbReference type="EMBL" id="BFEA01000005">
    <property type="protein sequence ID" value="GBG59587.1"/>
    <property type="molecule type" value="Genomic_DNA"/>
</dbReference>
<reference evidence="8 9" key="1">
    <citation type="journal article" date="2018" name="Cell">
        <title>The Chara Genome: Secondary Complexity and Implications for Plant Terrestrialization.</title>
        <authorList>
            <person name="Nishiyama T."/>
            <person name="Sakayama H."/>
            <person name="Vries J.D."/>
            <person name="Buschmann H."/>
            <person name="Saint-Marcoux D."/>
            <person name="Ullrich K.K."/>
            <person name="Haas F.B."/>
            <person name="Vanderstraeten L."/>
            <person name="Becker D."/>
            <person name="Lang D."/>
            <person name="Vosolsobe S."/>
            <person name="Rombauts S."/>
            <person name="Wilhelmsson P.K.I."/>
            <person name="Janitza P."/>
            <person name="Kern R."/>
            <person name="Heyl A."/>
            <person name="Rumpler F."/>
            <person name="Villalobos L.I.A.C."/>
            <person name="Clay J.M."/>
            <person name="Skokan R."/>
            <person name="Toyoda A."/>
            <person name="Suzuki Y."/>
            <person name="Kagoshima H."/>
            <person name="Schijlen E."/>
            <person name="Tajeshwar N."/>
            <person name="Catarino B."/>
            <person name="Hetherington A.J."/>
            <person name="Saltykova A."/>
            <person name="Bonnot C."/>
            <person name="Breuninger H."/>
            <person name="Symeonidi A."/>
            <person name="Radhakrishnan G.V."/>
            <person name="Van Nieuwerburgh F."/>
            <person name="Deforce D."/>
            <person name="Chang C."/>
            <person name="Karol K.G."/>
            <person name="Hedrich R."/>
            <person name="Ulvskov P."/>
            <person name="Glockner G."/>
            <person name="Delwiche C.F."/>
            <person name="Petrasek J."/>
            <person name="Van de Peer Y."/>
            <person name="Friml J."/>
            <person name="Beilby M."/>
            <person name="Dolan L."/>
            <person name="Kohara Y."/>
            <person name="Sugano S."/>
            <person name="Fujiyama A."/>
            <person name="Delaux P.-M."/>
            <person name="Quint M."/>
            <person name="TheiBen G."/>
            <person name="Hagemann M."/>
            <person name="Harholt J."/>
            <person name="Dunand C."/>
            <person name="Zachgo S."/>
            <person name="Langdale J."/>
            <person name="Maumus F."/>
            <person name="Straeten D.V.D."/>
            <person name="Gould S.B."/>
            <person name="Rensing S.A."/>
        </authorList>
    </citation>
    <scope>NUCLEOTIDE SEQUENCE [LARGE SCALE GENOMIC DNA]</scope>
    <source>
        <strain evidence="8 9">S276</strain>
    </source>
</reference>
<dbReference type="Pfam" id="PF07992">
    <property type="entry name" value="Pyr_redox_2"/>
    <property type="match status" value="1"/>
</dbReference>
<evidence type="ECO:0000256" key="2">
    <source>
        <dbReference type="ARBA" id="ARBA00022630"/>
    </source>
</evidence>
<dbReference type="SUPFAM" id="SSF51905">
    <property type="entry name" value="FAD/NAD(P)-binding domain"/>
    <property type="match status" value="1"/>
</dbReference>
<evidence type="ECO:0000256" key="3">
    <source>
        <dbReference type="ARBA" id="ARBA00022827"/>
    </source>
</evidence>
<dbReference type="Gene3D" id="3.50.50.60">
    <property type="entry name" value="FAD/NAD(P)-binding domain"/>
    <property type="match status" value="2"/>
</dbReference>
<evidence type="ECO:0000256" key="4">
    <source>
        <dbReference type="ARBA" id="ARBA00023002"/>
    </source>
</evidence>
<dbReference type="Proteomes" id="UP000265515">
    <property type="component" value="Unassembled WGS sequence"/>
</dbReference>
<evidence type="ECO:0000259" key="7">
    <source>
        <dbReference type="Pfam" id="PF07992"/>
    </source>
</evidence>
<evidence type="ECO:0000256" key="6">
    <source>
        <dbReference type="ARBA" id="ARBA00023284"/>
    </source>
</evidence>
<keyword evidence="6" id="KW-0676">Redox-active center</keyword>
<dbReference type="PROSITE" id="PS00573">
    <property type="entry name" value="PYRIDINE_REDOX_2"/>
    <property type="match status" value="1"/>
</dbReference>
<dbReference type="Gramene" id="GBG59587">
    <property type="protein sequence ID" value="GBG59587"/>
    <property type="gene ID" value="CBR_g49847"/>
</dbReference>
<dbReference type="InterPro" id="IPR036188">
    <property type="entry name" value="FAD/NAD-bd_sf"/>
</dbReference>
<keyword evidence="3" id="KW-0274">FAD</keyword>
<dbReference type="PANTHER" id="PTHR48105">
    <property type="entry name" value="THIOREDOXIN REDUCTASE 1-RELATED-RELATED"/>
    <property type="match status" value="1"/>
</dbReference>
<gene>
    <name evidence="8" type="ORF">CBR_g49847</name>
</gene>
<keyword evidence="9" id="KW-1185">Reference proteome</keyword>
<dbReference type="GO" id="GO:0016668">
    <property type="term" value="F:oxidoreductase activity, acting on a sulfur group of donors, NAD(P) as acceptor"/>
    <property type="evidence" value="ECO:0007669"/>
    <property type="project" value="UniProtKB-ARBA"/>
</dbReference>
<organism evidence="8 9">
    <name type="scientific">Chara braunii</name>
    <name type="common">Braun's stonewort</name>
    <dbReference type="NCBI Taxonomy" id="69332"/>
    <lineage>
        <taxon>Eukaryota</taxon>
        <taxon>Viridiplantae</taxon>
        <taxon>Streptophyta</taxon>
        <taxon>Charophyceae</taxon>
        <taxon>Charales</taxon>
        <taxon>Characeae</taxon>
        <taxon>Chara</taxon>
    </lineage>
</organism>
<evidence type="ECO:0000256" key="5">
    <source>
        <dbReference type="ARBA" id="ARBA00023157"/>
    </source>
</evidence>
<dbReference type="OrthoDB" id="371245at2759"/>
<comment type="caution">
    <text evidence="8">The sequence shown here is derived from an EMBL/GenBank/DDBJ whole genome shotgun (WGS) entry which is preliminary data.</text>
</comment>
<keyword evidence="2" id="KW-0285">Flavoprotein</keyword>
<dbReference type="InterPro" id="IPR008255">
    <property type="entry name" value="Pyr_nucl-diS_OxRdtase_2_AS"/>
</dbReference>
<feature type="domain" description="FAD/NAD(P)-binding" evidence="7">
    <location>
        <begin position="251"/>
        <end position="438"/>
    </location>
</feature>
<keyword evidence="5" id="KW-1015">Disulfide bond</keyword>
<comment type="similarity">
    <text evidence="1">Belongs to the class-II pyridine nucleotide-disulfide oxidoreductase family.</text>
</comment>
<dbReference type="InterPro" id="IPR023753">
    <property type="entry name" value="FAD/NAD-binding_dom"/>
</dbReference>